<keyword evidence="4" id="KW-1185">Reference proteome</keyword>
<accession>A9BLN2</accession>
<dbReference type="AlphaFoldDB" id="A9BLN2"/>
<dbReference type="InterPro" id="IPR042100">
    <property type="entry name" value="Bug_dom1"/>
</dbReference>
<reference evidence="4" key="2">
    <citation type="submission" date="2007-11" db="EMBL/GenBank/DDBJ databases">
        <title>Complete sequence of Delftia acidovorans DSM 14801 / SPH-1.</title>
        <authorList>
            <person name="Copeland A."/>
            <person name="Lucas S."/>
            <person name="Lapidus A."/>
            <person name="Barry K."/>
            <person name="Glavina del Rio T."/>
            <person name="Dalin E."/>
            <person name="Tice H."/>
            <person name="Pitluck S."/>
            <person name="Lowry S."/>
            <person name="Clum A."/>
            <person name="Schmutz J."/>
            <person name="Larimer F."/>
            <person name="Land M."/>
            <person name="Hauser L."/>
            <person name="Kyrpides N."/>
            <person name="Kim E."/>
            <person name="Schleheck D."/>
            <person name="Richardson P."/>
        </authorList>
    </citation>
    <scope>NUCLEOTIDE SEQUENCE [LARGE SCALE GENOMIC DNA]</scope>
    <source>
        <strain evidence="4">DSM 14801 / SPH-1</strain>
    </source>
</reference>
<dbReference type="Pfam" id="PF03401">
    <property type="entry name" value="TctC"/>
    <property type="match status" value="1"/>
</dbReference>
<sequence>MGQPEHINIQGDKMAGITKRQALAKGMALGAIGVAAFASLCGAAQANTDTGAWPDRPIRLVVPFPPGGPTDGAARVYAEALARQLGQPVVIENKPGASGAVAAGQFRTAAPDGYTLMMMVTPTIMAPHFFKNVKFHTATDFAPVTKIYDLPNVIAVNAQSLPKVTDLKSLFQYAKAQPATLDYTSSGAGSSGHLSMELMKSAKLHTMQHVAYKGSAPAMNDTLGGVVPVIYADMVSALPHIRSGRLRALAVGTPQRVKALDGVQTMAEQGFGGYEASSWGGLVAPRDTPRAIIDKLSATSRQLLATDEVRDRFEKIGVTAAYLNPQDTEALIRSDYTRWGEVVRTNGLGAE</sequence>
<proteinExistence type="inferred from homology"/>
<evidence type="ECO:0000256" key="2">
    <source>
        <dbReference type="SAM" id="SignalP"/>
    </source>
</evidence>
<dbReference type="PANTHER" id="PTHR42928:SF5">
    <property type="entry name" value="BLR1237 PROTEIN"/>
    <property type="match status" value="1"/>
</dbReference>
<evidence type="ECO:0008006" key="5">
    <source>
        <dbReference type="Google" id="ProtNLM"/>
    </source>
</evidence>
<dbReference type="HOGENOM" id="CLU_045683_0_0_4"/>
<dbReference type="Gene3D" id="3.40.190.10">
    <property type="entry name" value="Periplasmic binding protein-like II"/>
    <property type="match status" value="1"/>
</dbReference>
<reference evidence="3 4" key="1">
    <citation type="journal article" date="2004" name="Appl. Environ. Microbiol.">
        <title>Mineralization of individual congeners of linear alkylbenzenesulfonate by defined pairs of heterotrophic bacteria.</title>
        <authorList>
            <person name="Schleheck D."/>
            <person name="Knepper T.P."/>
            <person name="Fischer K."/>
            <person name="Cook A.M."/>
        </authorList>
    </citation>
    <scope>NUCLEOTIDE SEQUENCE [LARGE SCALE GENOMIC DNA]</scope>
    <source>
        <strain evidence="4">DSM 14801 / SPH-1</strain>
    </source>
</reference>
<dbReference type="Proteomes" id="UP000000784">
    <property type="component" value="Chromosome"/>
</dbReference>
<protein>
    <recommendedName>
        <fullName evidence="5">Tripartite tricarboxylate transporter substrate binding protein</fullName>
    </recommendedName>
</protein>
<dbReference type="CDD" id="cd07012">
    <property type="entry name" value="PBP2_Bug_TTT"/>
    <property type="match status" value="1"/>
</dbReference>
<evidence type="ECO:0000313" key="3">
    <source>
        <dbReference type="EMBL" id="ABX36517.1"/>
    </source>
</evidence>
<dbReference type="EMBL" id="CP000884">
    <property type="protein sequence ID" value="ABX36517.1"/>
    <property type="molecule type" value="Genomic_DNA"/>
</dbReference>
<dbReference type="Gene3D" id="3.40.190.150">
    <property type="entry name" value="Bordetella uptake gene, domain 1"/>
    <property type="match status" value="1"/>
</dbReference>
<evidence type="ECO:0000313" key="4">
    <source>
        <dbReference type="Proteomes" id="UP000000784"/>
    </source>
</evidence>
<feature type="chain" id="PRO_5002732892" description="Tripartite tricarboxylate transporter substrate binding protein" evidence="2">
    <location>
        <begin position="47"/>
        <end position="351"/>
    </location>
</feature>
<dbReference type="SUPFAM" id="SSF53850">
    <property type="entry name" value="Periplasmic binding protein-like II"/>
    <property type="match status" value="1"/>
</dbReference>
<dbReference type="PANTHER" id="PTHR42928">
    <property type="entry name" value="TRICARBOXYLATE-BINDING PROTEIN"/>
    <property type="match status" value="1"/>
</dbReference>
<dbReference type="InterPro" id="IPR005064">
    <property type="entry name" value="BUG"/>
</dbReference>
<dbReference type="KEGG" id="dac:Daci_3886"/>
<name>A9BLN2_DELAS</name>
<dbReference type="STRING" id="398578.Daci_3886"/>
<evidence type="ECO:0000256" key="1">
    <source>
        <dbReference type="ARBA" id="ARBA00006987"/>
    </source>
</evidence>
<organism evidence="3 4">
    <name type="scientific">Delftia acidovorans (strain DSM 14801 / SPH-1)</name>
    <dbReference type="NCBI Taxonomy" id="398578"/>
    <lineage>
        <taxon>Bacteria</taxon>
        <taxon>Pseudomonadati</taxon>
        <taxon>Pseudomonadota</taxon>
        <taxon>Betaproteobacteria</taxon>
        <taxon>Burkholderiales</taxon>
        <taxon>Comamonadaceae</taxon>
        <taxon>Delftia</taxon>
    </lineage>
</organism>
<dbReference type="PIRSF" id="PIRSF017082">
    <property type="entry name" value="YflP"/>
    <property type="match status" value="1"/>
</dbReference>
<comment type="similarity">
    <text evidence="1">Belongs to the UPF0065 (bug) family.</text>
</comment>
<gene>
    <name evidence="3" type="ordered locus">Daci_3886</name>
</gene>
<feature type="signal peptide" evidence="2">
    <location>
        <begin position="1"/>
        <end position="46"/>
    </location>
</feature>
<keyword evidence="2" id="KW-0732">Signal</keyword>
<dbReference type="eggNOG" id="COG3181">
    <property type="taxonomic scope" value="Bacteria"/>
</dbReference>